<comment type="caution">
    <text evidence="2">The sequence shown here is derived from an EMBL/GenBank/DDBJ whole genome shotgun (WGS) entry which is preliminary data.</text>
</comment>
<sequence length="148" mass="16632">MIKARRQTTAGRAGRPLTLVSVGRETFWQEPLIKPGFPAIRQQKGPAERRSGKKFGPRHHHGPAAGQIGLNTLRHQPGLTGIHHHIQLARILVAQRFQSFQIRRQQTSFGQIQHMQQHTPPLSQLVCNIFLAGHRHFGLGSQLTFSIP</sequence>
<gene>
    <name evidence="2" type="ORF">Amal_03701</name>
</gene>
<proteinExistence type="predicted"/>
<organism evidence="2 3">
    <name type="scientific">Acetobacter malorum</name>
    <dbReference type="NCBI Taxonomy" id="178901"/>
    <lineage>
        <taxon>Bacteria</taxon>
        <taxon>Pseudomonadati</taxon>
        <taxon>Pseudomonadota</taxon>
        <taxon>Alphaproteobacteria</taxon>
        <taxon>Acetobacterales</taxon>
        <taxon>Acetobacteraceae</taxon>
        <taxon>Acetobacter</taxon>
    </lineage>
</organism>
<feature type="compositionally biased region" description="Basic residues" evidence="1">
    <location>
        <begin position="51"/>
        <end position="62"/>
    </location>
</feature>
<feature type="region of interest" description="Disordered" evidence="1">
    <location>
        <begin position="41"/>
        <end position="64"/>
    </location>
</feature>
<dbReference type="EMBL" id="LVHD01000124">
    <property type="protein sequence ID" value="OAG75131.1"/>
    <property type="molecule type" value="Genomic_DNA"/>
</dbReference>
<dbReference type="AlphaFoldDB" id="A0A177G5S3"/>
<accession>A0A177G5S3</accession>
<reference evidence="2 3" key="1">
    <citation type="submission" date="2016-03" db="EMBL/GenBank/DDBJ databases">
        <title>Draft genome sequence of Acetobacter malorum CECT 7742, a strain isolated from strawberry vinegar.</title>
        <authorList>
            <person name="Sainz F."/>
            <person name="Mas A."/>
            <person name="Torija M.J."/>
        </authorList>
    </citation>
    <scope>NUCLEOTIDE SEQUENCE [LARGE SCALE GENOMIC DNA]</scope>
    <source>
        <strain evidence="2 3">CECT 7742</strain>
    </source>
</reference>
<protein>
    <submittedName>
        <fullName evidence="2">Uncharacterized protein</fullName>
    </submittedName>
</protein>
<dbReference type="Proteomes" id="UP000077349">
    <property type="component" value="Unassembled WGS sequence"/>
</dbReference>
<name>A0A177G5S3_9PROT</name>
<evidence type="ECO:0000256" key="1">
    <source>
        <dbReference type="SAM" id="MobiDB-lite"/>
    </source>
</evidence>
<evidence type="ECO:0000313" key="2">
    <source>
        <dbReference type="EMBL" id="OAG75131.1"/>
    </source>
</evidence>
<evidence type="ECO:0000313" key="3">
    <source>
        <dbReference type="Proteomes" id="UP000077349"/>
    </source>
</evidence>